<dbReference type="EMBL" id="BMSJ01000008">
    <property type="protein sequence ID" value="GGR36029.1"/>
    <property type="molecule type" value="Genomic_DNA"/>
</dbReference>
<dbReference type="PROSITE" id="PS50931">
    <property type="entry name" value="HTH_LYSR"/>
    <property type="match status" value="1"/>
</dbReference>
<dbReference type="InterPro" id="IPR036388">
    <property type="entry name" value="WH-like_DNA-bd_sf"/>
</dbReference>
<dbReference type="Gene3D" id="1.10.10.10">
    <property type="entry name" value="Winged helix-like DNA-binding domain superfamily/Winged helix DNA-binding domain"/>
    <property type="match status" value="1"/>
</dbReference>
<dbReference type="CDD" id="cd08423">
    <property type="entry name" value="PBP2_LTTR_like_6"/>
    <property type="match status" value="1"/>
</dbReference>
<dbReference type="InterPro" id="IPR005119">
    <property type="entry name" value="LysR_subst-bd"/>
</dbReference>
<organism evidence="6 7">
    <name type="scientific">Streptomyces cinereoruber</name>
    <dbReference type="NCBI Taxonomy" id="67260"/>
    <lineage>
        <taxon>Bacteria</taxon>
        <taxon>Bacillati</taxon>
        <taxon>Actinomycetota</taxon>
        <taxon>Actinomycetes</taxon>
        <taxon>Kitasatosporales</taxon>
        <taxon>Streptomycetaceae</taxon>
        <taxon>Streptomyces</taxon>
    </lineage>
</organism>
<dbReference type="PANTHER" id="PTHR30346:SF29">
    <property type="entry name" value="LYSR SUBSTRATE-BINDING"/>
    <property type="match status" value="1"/>
</dbReference>
<dbReference type="SUPFAM" id="SSF46785">
    <property type="entry name" value="Winged helix' DNA-binding domain"/>
    <property type="match status" value="1"/>
</dbReference>
<feature type="domain" description="HTH lysR-type" evidence="5">
    <location>
        <begin position="24"/>
        <end position="81"/>
    </location>
</feature>
<protein>
    <submittedName>
        <fullName evidence="6">LysR family transcriptional regulator</fullName>
    </submittedName>
</protein>
<evidence type="ECO:0000313" key="6">
    <source>
        <dbReference type="EMBL" id="GGR36029.1"/>
    </source>
</evidence>
<evidence type="ECO:0000256" key="2">
    <source>
        <dbReference type="ARBA" id="ARBA00023015"/>
    </source>
</evidence>
<sequence>MDVAALHPALRPRSPEASEVVTVLDIGRLRALHAVSVHKTVGAAAEALGYTPSAVSQQITKLERETGTTLLERQGRGIRLTDEAHQLAATTSRLLALMEEAEVRLEERRGKPAGRLAIGCFPSAARGLMPRALAELTRRHPDLDVRLSEVDTHLSVDLVARGVIDLAVAHDWDIAPLPAPPGVDQAVVGDDLCDILVPREHPLAARESVRREELAGERWISQPPGSVCHDWLVRTLRATGYEPLIVHQAGENHTQVALVAAGLGIALVPRLGRGALPPEVAPIRLDPMPKRRLHAMWRTGAARRPAIRETVRTLQTLWPSIATPA</sequence>
<accession>A0AAV4KL65</accession>
<dbReference type="GO" id="GO:0003677">
    <property type="term" value="F:DNA binding"/>
    <property type="evidence" value="ECO:0007669"/>
    <property type="project" value="UniProtKB-KW"/>
</dbReference>
<name>A0AAV4KL65_9ACTN</name>
<keyword evidence="3" id="KW-0238">DNA-binding</keyword>
<dbReference type="PANTHER" id="PTHR30346">
    <property type="entry name" value="TRANSCRIPTIONAL DUAL REGULATOR HCAR-RELATED"/>
    <property type="match status" value="1"/>
</dbReference>
<evidence type="ECO:0000313" key="7">
    <source>
        <dbReference type="Proteomes" id="UP000642014"/>
    </source>
</evidence>
<dbReference type="GO" id="GO:0032993">
    <property type="term" value="C:protein-DNA complex"/>
    <property type="evidence" value="ECO:0007669"/>
    <property type="project" value="TreeGrafter"/>
</dbReference>
<dbReference type="Pfam" id="PF03466">
    <property type="entry name" value="LysR_substrate"/>
    <property type="match status" value="1"/>
</dbReference>
<dbReference type="AlphaFoldDB" id="A0AAV4KL65"/>
<dbReference type="InterPro" id="IPR000847">
    <property type="entry name" value="LysR_HTH_N"/>
</dbReference>
<evidence type="ECO:0000256" key="3">
    <source>
        <dbReference type="ARBA" id="ARBA00023125"/>
    </source>
</evidence>
<dbReference type="Pfam" id="PF00126">
    <property type="entry name" value="HTH_1"/>
    <property type="match status" value="1"/>
</dbReference>
<evidence type="ECO:0000259" key="5">
    <source>
        <dbReference type="PROSITE" id="PS50931"/>
    </source>
</evidence>
<proteinExistence type="inferred from homology"/>
<evidence type="ECO:0000256" key="1">
    <source>
        <dbReference type="ARBA" id="ARBA00009437"/>
    </source>
</evidence>
<dbReference type="Gene3D" id="3.40.190.10">
    <property type="entry name" value="Periplasmic binding protein-like II"/>
    <property type="match status" value="2"/>
</dbReference>
<dbReference type="GO" id="GO:0003700">
    <property type="term" value="F:DNA-binding transcription factor activity"/>
    <property type="evidence" value="ECO:0007669"/>
    <property type="project" value="InterPro"/>
</dbReference>
<gene>
    <name evidence="6" type="ORF">GCM10010497_43590</name>
</gene>
<comment type="similarity">
    <text evidence="1">Belongs to the LysR transcriptional regulatory family.</text>
</comment>
<dbReference type="SUPFAM" id="SSF53850">
    <property type="entry name" value="Periplasmic binding protein-like II"/>
    <property type="match status" value="1"/>
</dbReference>
<dbReference type="Proteomes" id="UP000642014">
    <property type="component" value="Unassembled WGS sequence"/>
</dbReference>
<keyword evidence="4" id="KW-0804">Transcription</keyword>
<evidence type="ECO:0000256" key="4">
    <source>
        <dbReference type="ARBA" id="ARBA00023163"/>
    </source>
</evidence>
<reference evidence="6 7" key="1">
    <citation type="journal article" date="2014" name="Int. J. Syst. Evol. Microbiol.">
        <title>Complete genome sequence of Corynebacterium casei LMG S-19264T (=DSM 44701T), isolated from a smear-ripened cheese.</title>
        <authorList>
            <consortium name="US DOE Joint Genome Institute (JGI-PGF)"/>
            <person name="Walter F."/>
            <person name="Albersmeier A."/>
            <person name="Kalinowski J."/>
            <person name="Ruckert C."/>
        </authorList>
    </citation>
    <scope>NUCLEOTIDE SEQUENCE [LARGE SCALE GENOMIC DNA]</scope>
    <source>
        <strain evidence="6 7">JCM 4205</strain>
    </source>
</reference>
<keyword evidence="2" id="KW-0805">Transcription regulation</keyword>
<dbReference type="InterPro" id="IPR036390">
    <property type="entry name" value="WH_DNA-bd_sf"/>
</dbReference>
<comment type="caution">
    <text evidence="6">The sequence shown here is derived from an EMBL/GenBank/DDBJ whole genome shotgun (WGS) entry which is preliminary data.</text>
</comment>